<reference evidence="3 4" key="1">
    <citation type="submission" date="2015-07" db="EMBL/GenBank/DDBJ databases">
        <authorList>
            <person name="Noorani M."/>
        </authorList>
    </citation>
    <scope>NUCLEOTIDE SEQUENCE [LARGE SCALE GENOMIC DNA]</scope>
    <source>
        <strain evidence="3">BBA 69670</strain>
    </source>
</reference>
<gene>
    <name evidence="3" type="ORF">RSOLAG22IIIB_10148</name>
</gene>
<keyword evidence="4" id="KW-1185">Reference proteome</keyword>
<dbReference type="EMBL" id="CYGV01001294">
    <property type="protein sequence ID" value="CUA72589.1"/>
    <property type="molecule type" value="Genomic_DNA"/>
</dbReference>
<evidence type="ECO:0000259" key="2">
    <source>
        <dbReference type="Pfam" id="PF00226"/>
    </source>
</evidence>
<evidence type="ECO:0000256" key="1">
    <source>
        <dbReference type="SAM" id="MobiDB-lite"/>
    </source>
</evidence>
<feature type="region of interest" description="Disordered" evidence="1">
    <location>
        <begin position="15"/>
        <end position="39"/>
    </location>
</feature>
<sequence>MTLNLNLFNTWLDSSRSSKRASGTSTPQPRKRRIETQDRPLETAYYEILGVEVTATTDEIKKIYRRLAISDKNRDDPGAEETMSACPYRNNHQN</sequence>
<dbReference type="SUPFAM" id="SSF46565">
    <property type="entry name" value="Chaperone J-domain"/>
    <property type="match status" value="1"/>
</dbReference>
<dbReference type="PANTHER" id="PTHR44924:SF1">
    <property type="entry name" value="DNAJ SUBFAMILY A MEMBER 2"/>
    <property type="match status" value="1"/>
</dbReference>
<feature type="region of interest" description="Disordered" evidence="1">
    <location>
        <begin position="68"/>
        <end position="94"/>
    </location>
</feature>
<evidence type="ECO:0000313" key="4">
    <source>
        <dbReference type="Proteomes" id="UP000044841"/>
    </source>
</evidence>
<protein>
    <recommendedName>
        <fullName evidence="2">J domain-containing protein</fullName>
    </recommendedName>
</protein>
<dbReference type="Proteomes" id="UP000044841">
    <property type="component" value="Unassembled WGS sequence"/>
</dbReference>
<dbReference type="InterPro" id="IPR001623">
    <property type="entry name" value="DnaJ_domain"/>
</dbReference>
<accession>A0A0K6G2H4</accession>
<dbReference type="AlphaFoldDB" id="A0A0K6G2H4"/>
<dbReference type="Gene3D" id="1.10.287.110">
    <property type="entry name" value="DnaJ domain"/>
    <property type="match status" value="1"/>
</dbReference>
<feature type="domain" description="J" evidence="2">
    <location>
        <begin position="45"/>
        <end position="83"/>
    </location>
</feature>
<evidence type="ECO:0000313" key="3">
    <source>
        <dbReference type="EMBL" id="CUA72589.1"/>
    </source>
</evidence>
<dbReference type="Pfam" id="PF00226">
    <property type="entry name" value="DnaJ"/>
    <property type="match status" value="1"/>
</dbReference>
<dbReference type="InterPro" id="IPR036869">
    <property type="entry name" value="J_dom_sf"/>
</dbReference>
<organism evidence="3 4">
    <name type="scientific">Rhizoctonia solani</name>
    <dbReference type="NCBI Taxonomy" id="456999"/>
    <lineage>
        <taxon>Eukaryota</taxon>
        <taxon>Fungi</taxon>
        <taxon>Dikarya</taxon>
        <taxon>Basidiomycota</taxon>
        <taxon>Agaricomycotina</taxon>
        <taxon>Agaricomycetes</taxon>
        <taxon>Cantharellales</taxon>
        <taxon>Ceratobasidiaceae</taxon>
        <taxon>Rhizoctonia</taxon>
    </lineage>
</organism>
<name>A0A0K6G2H4_9AGAM</name>
<dbReference type="CDD" id="cd06257">
    <property type="entry name" value="DnaJ"/>
    <property type="match status" value="1"/>
</dbReference>
<proteinExistence type="predicted"/>
<feature type="compositionally biased region" description="Basic and acidic residues" evidence="1">
    <location>
        <begin position="68"/>
        <end position="77"/>
    </location>
</feature>
<dbReference type="PANTHER" id="PTHR44924">
    <property type="entry name" value="DNAJ SUBFAMILY A MEMBER 2"/>
    <property type="match status" value="1"/>
</dbReference>